<proteinExistence type="inferred from homology"/>
<accession>A0ABX2T8V9</accession>
<evidence type="ECO:0000256" key="6">
    <source>
        <dbReference type="SAM" id="Phobius"/>
    </source>
</evidence>
<keyword evidence="6" id="KW-0812">Transmembrane</keyword>
<organism evidence="8 9">
    <name type="scientific">Azospirillum oleiclasticum</name>
    <dbReference type="NCBI Taxonomy" id="2735135"/>
    <lineage>
        <taxon>Bacteria</taxon>
        <taxon>Pseudomonadati</taxon>
        <taxon>Pseudomonadota</taxon>
        <taxon>Alphaproteobacteria</taxon>
        <taxon>Rhodospirillales</taxon>
        <taxon>Azospirillaceae</taxon>
        <taxon>Azospirillum</taxon>
    </lineage>
</organism>
<dbReference type="InterPro" id="IPR007379">
    <property type="entry name" value="Tim44-like_dom"/>
</dbReference>
<dbReference type="InterPro" id="IPR032710">
    <property type="entry name" value="NTF2-like_dom_sf"/>
</dbReference>
<evidence type="ECO:0000256" key="5">
    <source>
        <dbReference type="SAM" id="MobiDB-lite"/>
    </source>
</evidence>
<evidence type="ECO:0000313" key="9">
    <source>
        <dbReference type="Proteomes" id="UP000584642"/>
    </source>
</evidence>
<dbReference type="Gene3D" id="3.10.450.240">
    <property type="match status" value="1"/>
</dbReference>
<feature type="compositionally biased region" description="Low complexity" evidence="5">
    <location>
        <begin position="49"/>
        <end position="64"/>
    </location>
</feature>
<evidence type="ECO:0000256" key="4">
    <source>
        <dbReference type="ARBA" id="ARBA00023136"/>
    </source>
</evidence>
<reference evidence="8 9" key="1">
    <citation type="submission" date="2020-05" db="EMBL/GenBank/DDBJ databases">
        <title>Azospirillum oleiclasticum sp. nov, a nitrogen-fixing and heavy crude oil-emulsifying bacterium isolated from the crude oil of Yumen Oilfield.</title>
        <authorList>
            <person name="Wu D."/>
            <person name="Cai M."/>
            <person name="Zhang X."/>
        </authorList>
    </citation>
    <scope>NUCLEOTIDE SEQUENCE [LARGE SCALE GENOMIC DNA]</scope>
    <source>
        <strain evidence="8 9">ROY-1-1-2</strain>
    </source>
</reference>
<comment type="similarity">
    <text evidence="2">Belongs to the Tim44 family.</text>
</comment>
<dbReference type="PANTHER" id="PTHR10721:SF1">
    <property type="entry name" value="MITOCHONDRIAL IMPORT INNER MEMBRANE TRANSLOCASE SUBUNIT TIM44"/>
    <property type="match status" value="1"/>
</dbReference>
<evidence type="ECO:0000256" key="3">
    <source>
        <dbReference type="ARBA" id="ARBA00022946"/>
    </source>
</evidence>
<dbReference type="EMBL" id="JABFDB010000006">
    <property type="protein sequence ID" value="NYZ20245.1"/>
    <property type="molecule type" value="Genomic_DNA"/>
</dbReference>
<dbReference type="InterPro" id="IPR016985">
    <property type="entry name" value="UCP031890_Tim44-rel"/>
</dbReference>
<keyword evidence="4 6" id="KW-0472">Membrane</keyword>
<feature type="transmembrane region" description="Helical" evidence="6">
    <location>
        <begin position="6"/>
        <end position="23"/>
    </location>
</feature>
<dbReference type="PIRSF" id="PIRSF031890">
    <property type="entry name" value="UCP031890_transporter_Tim44"/>
    <property type="match status" value="1"/>
</dbReference>
<comment type="caution">
    <text evidence="8">The sequence shown here is derived from an EMBL/GenBank/DDBJ whole genome shotgun (WGS) entry which is preliminary data.</text>
</comment>
<keyword evidence="3" id="KW-0809">Transit peptide</keyword>
<evidence type="ECO:0000259" key="7">
    <source>
        <dbReference type="SMART" id="SM00978"/>
    </source>
</evidence>
<protein>
    <submittedName>
        <fullName evidence="8">Tim44 domain-containing protein</fullName>
    </submittedName>
</protein>
<sequence>MDGGGFVFIEIVIFAMIAAFLVYRLRSVLGRRTGEERQRPNPYTPPVRPQQNGPQPNGPDNVVPLPDRVRPIDGAPADAGEPLSLAASLAQIRSADPSFDEKIFIQGASAAFTMVVEAFAKADTATLRPLLSDDVYDNFAGAIRERQNAGETLETRIDRIRDADVVEARLDGRTAFLTVKFVSDQMNVTRDRNGAVAEGDADKVVEVTDIWTFARNIRSRDPNWLLVETRVPS</sequence>
<dbReference type="PANTHER" id="PTHR10721">
    <property type="entry name" value="MITOCHONDRIAL IMPORT INNER MEMBRANE TRANSLOCASE SUBUNIT TIM44"/>
    <property type="match status" value="1"/>
</dbReference>
<dbReference type="SUPFAM" id="SSF54427">
    <property type="entry name" value="NTF2-like"/>
    <property type="match status" value="1"/>
</dbReference>
<dbReference type="Proteomes" id="UP000584642">
    <property type="component" value="Unassembled WGS sequence"/>
</dbReference>
<evidence type="ECO:0000256" key="2">
    <source>
        <dbReference type="ARBA" id="ARBA00009597"/>
    </source>
</evidence>
<evidence type="ECO:0000313" key="8">
    <source>
        <dbReference type="EMBL" id="NYZ20245.1"/>
    </source>
</evidence>
<dbReference type="Pfam" id="PF04280">
    <property type="entry name" value="Tim44"/>
    <property type="match status" value="1"/>
</dbReference>
<name>A0ABX2T8V9_9PROT</name>
<comment type="subcellular location">
    <subcellularLocation>
        <location evidence="1">Membrane</location>
    </subcellularLocation>
</comment>
<dbReference type="InterPro" id="IPR039544">
    <property type="entry name" value="Tim44-like"/>
</dbReference>
<dbReference type="NCBIfam" id="NF033779">
    <property type="entry name" value="Tim44_TimA_adap"/>
    <property type="match status" value="1"/>
</dbReference>
<keyword evidence="6" id="KW-1133">Transmembrane helix</keyword>
<keyword evidence="9" id="KW-1185">Reference proteome</keyword>
<evidence type="ECO:0000256" key="1">
    <source>
        <dbReference type="ARBA" id="ARBA00004370"/>
    </source>
</evidence>
<dbReference type="SMART" id="SM00978">
    <property type="entry name" value="Tim44"/>
    <property type="match status" value="1"/>
</dbReference>
<feature type="region of interest" description="Disordered" evidence="5">
    <location>
        <begin position="33"/>
        <end position="77"/>
    </location>
</feature>
<gene>
    <name evidence="8" type="ORF">HND93_11020</name>
</gene>
<feature type="domain" description="Tim44-like" evidence="7">
    <location>
        <begin position="85"/>
        <end position="231"/>
    </location>
</feature>